<organism evidence="1 2">
    <name type="scientific">Micromonospora inyonensis</name>
    <dbReference type="NCBI Taxonomy" id="47866"/>
    <lineage>
        <taxon>Bacteria</taxon>
        <taxon>Bacillati</taxon>
        <taxon>Actinomycetota</taxon>
        <taxon>Actinomycetes</taxon>
        <taxon>Micromonosporales</taxon>
        <taxon>Micromonosporaceae</taxon>
        <taxon>Micromonospora</taxon>
    </lineage>
</organism>
<accession>A0A1C6REY0</accession>
<protein>
    <submittedName>
        <fullName evidence="1">Uncharacterized protein</fullName>
    </submittedName>
</protein>
<evidence type="ECO:0000313" key="1">
    <source>
        <dbReference type="EMBL" id="SCL15526.1"/>
    </source>
</evidence>
<evidence type="ECO:0000313" key="2">
    <source>
        <dbReference type="Proteomes" id="UP000198906"/>
    </source>
</evidence>
<dbReference type="EMBL" id="FMHU01000001">
    <property type="protein sequence ID" value="SCL15526.1"/>
    <property type="molecule type" value="Genomic_DNA"/>
</dbReference>
<proteinExistence type="predicted"/>
<keyword evidence="2" id="KW-1185">Reference proteome</keyword>
<gene>
    <name evidence="1" type="ORF">GA0074694_1254</name>
</gene>
<sequence length="53" mass="6587">MTARRTPLLIQTAWYVLEYHRHHRCPHCTDSGWCQDVQIARTRITAWYRFRQR</sequence>
<dbReference type="Proteomes" id="UP000198906">
    <property type="component" value="Unassembled WGS sequence"/>
</dbReference>
<dbReference type="AlphaFoldDB" id="A0A1C6REY0"/>
<reference evidence="2" key="1">
    <citation type="submission" date="2016-06" db="EMBL/GenBank/DDBJ databases">
        <authorList>
            <person name="Varghese N."/>
        </authorList>
    </citation>
    <scope>NUCLEOTIDE SEQUENCE [LARGE SCALE GENOMIC DNA]</scope>
    <source>
        <strain evidence="2">DSM 46123</strain>
    </source>
</reference>
<name>A0A1C6REY0_9ACTN</name>